<accession>A0AAE0NDF0</accession>
<name>A0AAE0NDF0_9PEZI</name>
<reference evidence="1" key="1">
    <citation type="journal article" date="2023" name="Mol. Phylogenet. Evol.">
        <title>Genome-scale phylogeny and comparative genomics of the fungal order Sordariales.</title>
        <authorList>
            <person name="Hensen N."/>
            <person name="Bonometti L."/>
            <person name="Westerberg I."/>
            <person name="Brannstrom I.O."/>
            <person name="Guillou S."/>
            <person name="Cros-Aarteil S."/>
            <person name="Calhoun S."/>
            <person name="Haridas S."/>
            <person name="Kuo A."/>
            <person name="Mondo S."/>
            <person name="Pangilinan J."/>
            <person name="Riley R."/>
            <person name="LaButti K."/>
            <person name="Andreopoulos B."/>
            <person name="Lipzen A."/>
            <person name="Chen C."/>
            <person name="Yan M."/>
            <person name="Daum C."/>
            <person name="Ng V."/>
            <person name="Clum A."/>
            <person name="Steindorff A."/>
            <person name="Ohm R.A."/>
            <person name="Martin F."/>
            <person name="Silar P."/>
            <person name="Natvig D.O."/>
            <person name="Lalanne C."/>
            <person name="Gautier V."/>
            <person name="Ament-Velasquez S.L."/>
            <person name="Kruys A."/>
            <person name="Hutchinson M.I."/>
            <person name="Powell A.J."/>
            <person name="Barry K."/>
            <person name="Miller A.N."/>
            <person name="Grigoriev I.V."/>
            <person name="Debuchy R."/>
            <person name="Gladieux P."/>
            <person name="Hiltunen Thoren M."/>
            <person name="Johannesson H."/>
        </authorList>
    </citation>
    <scope>NUCLEOTIDE SEQUENCE</scope>
    <source>
        <strain evidence="1">CBS 958.72</strain>
    </source>
</reference>
<dbReference type="Proteomes" id="UP001287356">
    <property type="component" value="Unassembled WGS sequence"/>
</dbReference>
<comment type="caution">
    <text evidence="1">The sequence shown here is derived from an EMBL/GenBank/DDBJ whole genome shotgun (WGS) entry which is preliminary data.</text>
</comment>
<sequence>MAARPKVASIQSPNGPWQVREDSSFYPFHFARWFLSRPVADLLDLYRNDEWVVFSSLHLFTLHDIVTLTPGFPYYHTAGITGRISPDEILSTIGGAGLMATLLTVCPFARGDDRVDLNFRRLMRLSTT</sequence>
<keyword evidence="2" id="KW-1185">Reference proteome</keyword>
<protein>
    <submittedName>
        <fullName evidence="1">Uncharacterized protein</fullName>
    </submittedName>
</protein>
<evidence type="ECO:0000313" key="2">
    <source>
        <dbReference type="Proteomes" id="UP001287356"/>
    </source>
</evidence>
<dbReference type="EMBL" id="JAULSN010000002">
    <property type="protein sequence ID" value="KAK3378689.1"/>
    <property type="molecule type" value="Genomic_DNA"/>
</dbReference>
<gene>
    <name evidence="1" type="ORF">B0T24DRAFT_589318</name>
</gene>
<evidence type="ECO:0000313" key="1">
    <source>
        <dbReference type="EMBL" id="KAK3378689.1"/>
    </source>
</evidence>
<organism evidence="1 2">
    <name type="scientific">Lasiosphaeria ovina</name>
    <dbReference type="NCBI Taxonomy" id="92902"/>
    <lineage>
        <taxon>Eukaryota</taxon>
        <taxon>Fungi</taxon>
        <taxon>Dikarya</taxon>
        <taxon>Ascomycota</taxon>
        <taxon>Pezizomycotina</taxon>
        <taxon>Sordariomycetes</taxon>
        <taxon>Sordariomycetidae</taxon>
        <taxon>Sordariales</taxon>
        <taxon>Lasiosphaeriaceae</taxon>
        <taxon>Lasiosphaeria</taxon>
    </lineage>
</organism>
<dbReference type="AlphaFoldDB" id="A0AAE0NDF0"/>
<proteinExistence type="predicted"/>
<reference evidence="1" key="2">
    <citation type="submission" date="2023-06" db="EMBL/GenBank/DDBJ databases">
        <authorList>
            <consortium name="Lawrence Berkeley National Laboratory"/>
            <person name="Haridas S."/>
            <person name="Hensen N."/>
            <person name="Bonometti L."/>
            <person name="Westerberg I."/>
            <person name="Brannstrom I.O."/>
            <person name="Guillou S."/>
            <person name="Cros-Aarteil S."/>
            <person name="Calhoun S."/>
            <person name="Kuo A."/>
            <person name="Mondo S."/>
            <person name="Pangilinan J."/>
            <person name="Riley R."/>
            <person name="Labutti K."/>
            <person name="Andreopoulos B."/>
            <person name="Lipzen A."/>
            <person name="Chen C."/>
            <person name="Yanf M."/>
            <person name="Daum C."/>
            <person name="Ng V."/>
            <person name="Clum A."/>
            <person name="Steindorff A."/>
            <person name="Ohm R."/>
            <person name="Martin F."/>
            <person name="Silar P."/>
            <person name="Natvig D."/>
            <person name="Lalanne C."/>
            <person name="Gautier V."/>
            <person name="Ament-Velasquez S.L."/>
            <person name="Kruys A."/>
            <person name="Hutchinson M.I."/>
            <person name="Powell A.J."/>
            <person name="Barry K."/>
            <person name="Miller A.N."/>
            <person name="Grigoriev I.V."/>
            <person name="Debuchy R."/>
            <person name="Gladieux P."/>
            <person name="Thoren M.H."/>
            <person name="Johannesson H."/>
        </authorList>
    </citation>
    <scope>NUCLEOTIDE SEQUENCE</scope>
    <source>
        <strain evidence="1">CBS 958.72</strain>
    </source>
</reference>